<feature type="transmembrane region" description="Helical" evidence="1">
    <location>
        <begin position="99"/>
        <end position="121"/>
    </location>
</feature>
<sequence length="248" mass="27645">MYTLIIFSAVLFLPVPIMVMAARKSGSGYRAILEGVIGVALAMVLFFVIAALNGMPVGQTIAENLQTISENMAANSEFVKLAGLEEQSFTERVSAISQIYTYAINALPAVILSWATIIAYFEYLIISKASLKKKEPLPQLSKFKNFSMPWKALWGWILIYALTWIVVSFGFEQGNVLQINIQILFELAFEIQGMAVIFYFIESKRQPKVIAALLCIVFMCTNLGKLLLSALGFLDLALGLRKVRIKRQ</sequence>
<dbReference type="InterPro" id="IPR018710">
    <property type="entry name" value="DUF2232"/>
</dbReference>
<dbReference type="EMBL" id="JAFJZZ010000002">
    <property type="protein sequence ID" value="MBN7773380.1"/>
    <property type="molecule type" value="Genomic_DNA"/>
</dbReference>
<comment type="caution">
    <text evidence="2">The sequence shown here is derived from an EMBL/GenBank/DDBJ whole genome shotgun (WGS) entry which is preliminary data.</text>
</comment>
<evidence type="ECO:0000313" key="2">
    <source>
        <dbReference type="EMBL" id="MBN7773380.1"/>
    </source>
</evidence>
<evidence type="ECO:0000313" key="3">
    <source>
        <dbReference type="Proteomes" id="UP000664545"/>
    </source>
</evidence>
<feature type="transmembrane region" description="Helical" evidence="1">
    <location>
        <begin position="153"/>
        <end position="171"/>
    </location>
</feature>
<protein>
    <submittedName>
        <fullName evidence="2">DUF2232 domain-containing protein</fullName>
    </submittedName>
</protein>
<gene>
    <name evidence="2" type="ORF">JYB65_08400</name>
</gene>
<feature type="transmembrane region" description="Helical" evidence="1">
    <location>
        <begin position="207"/>
        <end position="238"/>
    </location>
</feature>
<dbReference type="Pfam" id="PF09991">
    <property type="entry name" value="DUF2232"/>
    <property type="match status" value="1"/>
</dbReference>
<organism evidence="2 3">
    <name type="scientific">Clostridium aminobutyricum</name>
    <dbReference type="NCBI Taxonomy" id="33953"/>
    <lineage>
        <taxon>Bacteria</taxon>
        <taxon>Bacillati</taxon>
        <taxon>Bacillota</taxon>
        <taxon>Clostridia</taxon>
        <taxon>Eubacteriales</taxon>
        <taxon>Clostridiaceae</taxon>
        <taxon>Clostridium</taxon>
    </lineage>
</organism>
<dbReference type="Proteomes" id="UP000664545">
    <property type="component" value="Unassembled WGS sequence"/>
</dbReference>
<keyword evidence="3" id="KW-1185">Reference proteome</keyword>
<dbReference type="RefSeq" id="WP_206582198.1">
    <property type="nucleotide sequence ID" value="NZ_JAFJZZ010000002.1"/>
</dbReference>
<proteinExistence type="predicted"/>
<keyword evidence="1" id="KW-1133">Transmembrane helix</keyword>
<feature type="transmembrane region" description="Helical" evidence="1">
    <location>
        <begin position="31"/>
        <end position="52"/>
    </location>
</feature>
<reference evidence="2" key="1">
    <citation type="submission" date="2021-02" db="EMBL/GenBank/DDBJ databases">
        <title>Abyssanaerobacter marinus gen.nov., sp., nov, anaerobic bacterium isolated from the Onnuri vent field of Indian Ocean and suggestion of Mogibacteriaceae fam. nov., and proposal of reclassification of ambiguous this family's genus member.</title>
        <authorList>
            <person name="Kim Y.J."/>
            <person name="Yang J.-A."/>
        </authorList>
    </citation>
    <scope>NUCLEOTIDE SEQUENCE</scope>
    <source>
        <strain evidence="2">DSM 2634</strain>
    </source>
</reference>
<evidence type="ECO:0000256" key="1">
    <source>
        <dbReference type="SAM" id="Phobius"/>
    </source>
</evidence>
<name>A0A939IGJ1_CLOAM</name>
<dbReference type="PANTHER" id="PTHR41324">
    <property type="entry name" value="MEMBRANE PROTEIN-RELATED"/>
    <property type="match status" value="1"/>
</dbReference>
<keyword evidence="1" id="KW-0812">Transmembrane</keyword>
<keyword evidence="1" id="KW-0472">Membrane</keyword>
<dbReference type="AlphaFoldDB" id="A0A939IGJ1"/>
<feature type="transmembrane region" description="Helical" evidence="1">
    <location>
        <begin position="183"/>
        <end position="201"/>
    </location>
</feature>
<accession>A0A939IGJ1</accession>
<dbReference type="PANTHER" id="PTHR41324:SF1">
    <property type="entry name" value="DUF2232 DOMAIN-CONTAINING PROTEIN"/>
    <property type="match status" value="1"/>
</dbReference>